<feature type="domain" description="Amine oxidase" evidence="1">
    <location>
        <begin position="18"/>
        <end position="332"/>
    </location>
</feature>
<dbReference type="Gene3D" id="1.10.405.20">
    <property type="match status" value="1"/>
</dbReference>
<dbReference type="Gene3D" id="3.30.70.1990">
    <property type="match status" value="1"/>
</dbReference>
<organism evidence="2 3">
    <name type="scientific">Aquitalea magnusonii</name>
    <dbReference type="NCBI Taxonomy" id="332411"/>
    <lineage>
        <taxon>Bacteria</taxon>
        <taxon>Pseudomonadati</taxon>
        <taxon>Pseudomonadota</taxon>
        <taxon>Betaproteobacteria</taxon>
        <taxon>Neisseriales</taxon>
        <taxon>Chromobacteriaceae</taxon>
        <taxon>Aquitalea</taxon>
    </lineage>
</organism>
<reference evidence="2 3" key="1">
    <citation type="submission" date="2018-05" db="EMBL/GenBank/DDBJ databases">
        <title>Genomic Encyclopedia of Type Strains, Phase IV (KMG-IV): sequencing the most valuable type-strain genomes for metagenomic binning, comparative biology and taxonomic classification.</title>
        <authorList>
            <person name="Goeker M."/>
        </authorList>
    </citation>
    <scope>NUCLEOTIDE SEQUENCE [LARGE SCALE GENOMIC DNA]</scope>
    <source>
        <strain evidence="2 3">DSM 25134</strain>
    </source>
</reference>
<protein>
    <submittedName>
        <fullName evidence="2">Putative NAD/FAD-binding protein</fullName>
    </submittedName>
</protein>
<dbReference type="InterPro" id="IPR050464">
    <property type="entry name" value="Zeta_carotene_desat/Oxidored"/>
</dbReference>
<sequence length="428" mass="47038">MNQASPKRQRIAIIGAGISGLASAWLTAGHHDVTLFEAGDYAGGHTNTVDVELEGQRCAVDTGFLVFNEATYPNLIALFQQLELPCSGSDMSFSVSVDQGRDEWAGSSLSSVFAQRSKLLSPSFYGMLGDILRFNAAATANLQLAAGQGLTLGELLEQGSYGKRFRDHYLVPMAAAIWSSPASQILAFPAETFLRFCMNHGLLQIRHRPRWFTVPGGARQYVQKMLASLDDVRLSSPVSQVERHEHGVTVSSRHGAEHFDSVIFATHAPQTLRLLADATAEERAILGAVQYQSNIAVLHTDTSLLPRRRQVWSAWNFLSDGNGSGQRAVCVSYLLNKLQPLPIRTPLMVTLNPLQQPEASQELARFLYEHPLLDAAAIEAQRRLPAIQGRRHCWFAGAWTGYGFHEDGLKSALRVAADFAPLPHWARL</sequence>
<dbReference type="GO" id="GO:0016491">
    <property type="term" value="F:oxidoreductase activity"/>
    <property type="evidence" value="ECO:0007669"/>
    <property type="project" value="InterPro"/>
</dbReference>
<keyword evidence="3" id="KW-1185">Reference proteome</keyword>
<dbReference type="PANTHER" id="PTHR42923:SF17">
    <property type="entry name" value="AMINE OXIDASE DOMAIN-CONTAINING PROTEIN"/>
    <property type="match status" value="1"/>
</dbReference>
<evidence type="ECO:0000313" key="2">
    <source>
        <dbReference type="EMBL" id="PXX41799.1"/>
    </source>
</evidence>
<dbReference type="InterPro" id="IPR002937">
    <property type="entry name" value="Amino_oxidase"/>
</dbReference>
<evidence type="ECO:0000259" key="1">
    <source>
        <dbReference type="Pfam" id="PF01593"/>
    </source>
</evidence>
<accession>A0A318J250</accession>
<dbReference type="RefSeq" id="WP_110313728.1">
    <property type="nucleotide sequence ID" value="NZ_QJKC01000022.1"/>
</dbReference>
<dbReference type="Pfam" id="PF01593">
    <property type="entry name" value="Amino_oxidase"/>
    <property type="match status" value="1"/>
</dbReference>
<proteinExistence type="predicted"/>
<comment type="caution">
    <text evidence="2">The sequence shown here is derived from an EMBL/GenBank/DDBJ whole genome shotgun (WGS) entry which is preliminary data.</text>
</comment>
<dbReference type="FunFam" id="1.10.405.20:FF:000001">
    <property type="entry name" value="Amine oxidase"/>
    <property type="match status" value="1"/>
</dbReference>
<dbReference type="Proteomes" id="UP000248395">
    <property type="component" value="Unassembled WGS sequence"/>
</dbReference>
<dbReference type="InterPro" id="IPR036188">
    <property type="entry name" value="FAD/NAD-bd_sf"/>
</dbReference>
<evidence type="ECO:0000313" key="3">
    <source>
        <dbReference type="Proteomes" id="UP000248395"/>
    </source>
</evidence>
<dbReference type="OrthoDB" id="20837at2"/>
<dbReference type="AlphaFoldDB" id="A0A318J250"/>
<name>A0A318J250_9NEIS</name>
<dbReference type="PANTHER" id="PTHR42923">
    <property type="entry name" value="PROTOPORPHYRINOGEN OXIDASE"/>
    <property type="match status" value="1"/>
</dbReference>
<dbReference type="SUPFAM" id="SSF51905">
    <property type="entry name" value="FAD/NAD(P)-binding domain"/>
    <property type="match status" value="1"/>
</dbReference>
<dbReference type="EMBL" id="QJKC01000022">
    <property type="protein sequence ID" value="PXX41799.1"/>
    <property type="molecule type" value="Genomic_DNA"/>
</dbReference>
<gene>
    <name evidence="2" type="ORF">DFR38_12221</name>
</gene>
<dbReference type="Gene3D" id="3.50.50.60">
    <property type="entry name" value="FAD/NAD(P)-binding domain"/>
    <property type="match status" value="1"/>
</dbReference>